<comment type="caution">
    <text evidence="2">The sequence shown here is derived from an EMBL/GenBank/DDBJ whole genome shotgun (WGS) entry which is preliminary data.</text>
</comment>
<reference evidence="2 3" key="1">
    <citation type="submission" date="2024-06" db="EMBL/GenBank/DDBJ databases">
        <title>The Natural Products Discovery Center: Release of the First 8490 Sequenced Strains for Exploring Actinobacteria Biosynthetic Diversity.</title>
        <authorList>
            <person name="Kalkreuter E."/>
            <person name="Kautsar S.A."/>
            <person name="Yang D."/>
            <person name="Bader C.D."/>
            <person name="Teijaro C.N."/>
            <person name="Fluegel L."/>
            <person name="Davis C.M."/>
            <person name="Simpson J.R."/>
            <person name="Lauterbach L."/>
            <person name="Steele A.D."/>
            <person name="Gui C."/>
            <person name="Meng S."/>
            <person name="Li G."/>
            <person name="Viehrig K."/>
            <person name="Ye F."/>
            <person name="Su P."/>
            <person name="Kiefer A.F."/>
            <person name="Nichols A."/>
            <person name="Cepeda A.J."/>
            <person name="Yan W."/>
            <person name="Fan B."/>
            <person name="Jiang Y."/>
            <person name="Adhikari A."/>
            <person name="Zheng C.-J."/>
            <person name="Schuster L."/>
            <person name="Cowan T.M."/>
            <person name="Smanski M.J."/>
            <person name="Chevrette M.G."/>
            <person name="De Carvalho L.P.S."/>
            <person name="Shen B."/>
        </authorList>
    </citation>
    <scope>NUCLEOTIDE SEQUENCE [LARGE SCALE GENOMIC DNA]</scope>
    <source>
        <strain evidence="2 3">NPDC020594</strain>
    </source>
</reference>
<feature type="signal peptide" evidence="1">
    <location>
        <begin position="1"/>
        <end position="29"/>
    </location>
</feature>
<evidence type="ECO:0000313" key="3">
    <source>
        <dbReference type="Proteomes" id="UP001551011"/>
    </source>
</evidence>
<name>A0ABV3AJW4_9ACTN</name>
<dbReference type="EMBL" id="JBFAEG010000033">
    <property type="protein sequence ID" value="MEU5712223.1"/>
    <property type="molecule type" value="Genomic_DNA"/>
</dbReference>
<evidence type="ECO:0000313" key="2">
    <source>
        <dbReference type="EMBL" id="MEU5712223.1"/>
    </source>
</evidence>
<feature type="chain" id="PRO_5047065391" evidence="1">
    <location>
        <begin position="30"/>
        <end position="131"/>
    </location>
</feature>
<protein>
    <submittedName>
        <fullName evidence="2">Uncharacterized protein</fullName>
    </submittedName>
</protein>
<sequence>MLPSAMSRLAAVVLCAASLTAAQASPASAAGRVDKKISFSFLREMETSTWNQKRGSTSFTLTRCRSQQTFYAELRRSVFGPDIKLEGHTLKCVKGKRAFFTAPDPGTYYFYLNKLHDGELVEGNATIGYPN</sequence>
<proteinExistence type="predicted"/>
<keyword evidence="3" id="KW-1185">Reference proteome</keyword>
<dbReference type="Proteomes" id="UP001551011">
    <property type="component" value="Unassembled WGS sequence"/>
</dbReference>
<evidence type="ECO:0000256" key="1">
    <source>
        <dbReference type="SAM" id="SignalP"/>
    </source>
</evidence>
<keyword evidence="1" id="KW-0732">Signal</keyword>
<accession>A0ABV3AJW4</accession>
<organism evidence="2 3">
    <name type="scientific">Streptomyces flaveolus</name>
    <dbReference type="NCBI Taxonomy" id="67297"/>
    <lineage>
        <taxon>Bacteria</taxon>
        <taxon>Bacillati</taxon>
        <taxon>Actinomycetota</taxon>
        <taxon>Actinomycetes</taxon>
        <taxon>Kitasatosporales</taxon>
        <taxon>Streptomycetaceae</taxon>
        <taxon>Streptomyces</taxon>
    </lineage>
</organism>
<gene>
    <name evidence="2" type="ORF">AB0H04_36180</name>
</gene>
<dbReference type="RefSeq" id="WP_158712526.1">
    <property type="nucleotide sequence ID" value="NZ_JBEXDP010000010.1"/>
</dbReference>